<dbReference type="PROSITE" id="PS00940">
    <property type="entry name" value="GAMMA_THIONIN"/>
    <property type="match status" value="1"/>
</dbReference>
<keyword evidence="4" id="KW-1015">Disulfide bond</keyword>
<evidence type="ECO:0000256" key="1">
    <source>
        <dbReference type="ARBA" id="ARBA00022529"/>
    </source>
</evidence>
<evidence type="ECO:0000256" key="5">
    <source>
        <dbReference type="SAM" id="SignalP"/>
    </source>
</evidence>
<keyword evidence="3 5" id="KW-0732">Signal</keyword>
<evidence type="ECO:0000256" key="4">
    <source>
        <dbReference type="ARBA" id="ARBA00023157"/>
    </source>
</evidence>
<dbReference type="GO" id="GO:0031640">
    <property type="term" value="P:killing of cells of another organism"/>
    <property type="evidence" value="ECO:0007669"/>
    <property type="project" value="UniProtKB-KW"/>
</dbReference>
<dbReference type="Gene3D" id="3.30.30.10">
    <property type="entry name" value="Knottin, scorpion toxin-like"/>
    <property type="match status" value="1"/>
</dbReference>
<dbReference type="Pfam" id="PF00304">
    <property type="entry name" value="Gamma-thionin"/>
    <property type="match status" value="1"/>
</dbReference>
<dbReference type="SMART" id="SM00505">
    <property type="entry name" value="Knot1"/>
    <property type="match status" value="1"/>
</dbReference>
<dbReference type="InterPro" id="IPR008176">
    <property type="entry name" value="Defensin_plant"/>
</dbReference>
<dbReference type="InterPro" id="IPR036574">
    <property type="entry name" value="Scorpion_toxin-like_sf"/>
</dbReference>
<comment type="caution">
    <text evidence="7">The sequence shown here is derived from an EMBL/GenBank/DDBJ whole genome shotgun (WGS) entry which is preliminary data.</text>
</comment>
<protein>
    <recommendedName>
        <fullName evidence="6">Knottins-like domain-containing protein</fullName>
    </recommendedName>
</protein>
<evidence type="ECO:0000313" key="7">
    <source>
        <dbReference type="EMBL" id="KAF4361305.1"/>
    </source>
</evidence>
<feature type="domain" description="Knottins-like" evidence="6">
    <location>
        <begin position="26"/>
        <end position="71"/>
    </location>
</feature>
<evidence type="ECO:0000256" key="2">
    <source>
        <dbReference type="ARBA" id="ARBA00022577"/>
    </source>
</evidence>
<gene>
    <name evidence="7" type="ORF">F8388_001194</name>
</gene>
<evidence type="ECO:0000256" key="3">
    <source>
        <dbReference type="ARBA" id="ARBA00022729"/>
    </source>
</evidence>
<sequence>MGIFMRSLSTLFVLLLLLLATAEGKTCEAPSRSFTGPCVMTRFCYNVCQTEGFSSGRCRGIRRRCFCTKDC</sequence>
<dbReference type="PANTHER" id="PTHR33147">
    <property type="entry name" value="DEFENSIN-LIKE PROTEIN 1"/>
    <property type="match status" value="1"/>
</dbReference>
<organism evidence="7 8">
    <name type="scientific">Cannabis sativa</name>
    <name type="common">Hemp</name>
    <name type="synonym">Marijuana</name>
    <dbReference type="NCBI Taxonomy" id="3483"/>
    <lineage>
        <taxon>Eukaryota</taxon>
        <taxon>Viridiplantae</taxon>
        <taxon>Streptophyta</taxon>
        <taxon>Embryophyta</taxon>
        <taxon>Tracheophyta</taxon>
        <taxon>Spermatophyta</taxon>
        <taxon>Magnoliopsida</taxon>
        <taxon>eudicotyledons</taxon>
        <taxon>Gunneridae</taxon>
        <taxon>Pentapetalae</taxon>
        <taxon>rosids</taxon>
        <taxon>fabids</taxon>
        <taxon>Rosales</taxon>
        <taxon>Cannabaceae</taxon>
        <taxon>Cannabis</taxon>
    </lineage>
</organism>
<evidence type="ECO:0000259" key="6">
    <source>
        <dbReference type="SMART" id="SM00505"/>
    </source>
</evidence>
<reference evidence="7 8" key="1">
    <citation type="journal article" date="2020" name="bioRxiv">
        <title>Sequence and annotation of 42 cannabis genomes reveals extensive copy number variation in cannabinoid synthesis and pathogen resistance genes.</title>
        <authorList>
            <person name="Mckernan K.J."/>
            <person name="Helbert Y."/>
            <person name="Kane L.T."/>
            <person name="Ebling H."/>
            <person name="Zhang L."/>
            <person name="Liu B."/>
            <person name="Eaton Z."/>
            <person name="Mclaughlin S."/>
            <person name="Kingan S."/>
            <person name="Baybayan P."/>
            <person name="Concepcion G."/>
            <person name="Jordan M."/>
            <person name="Riva A."/>
            <person name="Barbazuk W."/>
            <person name="Harkins T."/>
        </authorList>
    </citation>
    <scope>NUCLEOTIDE SEQUENCE [LARGE SCALE GENOMIC DNA]</scope>
    <source>
        <strain evidence="8">cv. Jamaican Lion 4</strain>
        <tissue evidence="7">Leaf</tissue>
    </source>
</reference>
<dbReference type="InterPro" id="IPR003614">
    <property type="entry name" value="Knottins"/>
</dbReference>
<dbReference type="GO" id="GO:0050832">
    <property type="term" value="P:defense response to fungus"/>
    <property type="evidence" value="ECO:0007669"/>
    <property type="project" value="UniProtKB-KW"/>
</dbReference>
<dbReference type="PANTHER" id="PTHR33147:SF39">
    <property type="entry name" value="DRO1 PROTEIN-RELATED"/>
    <property type="match status" value="1"/>
</dbReference>
<dbReference type="Proteomes" id="UP000525078">
    <property type="component" value="Unassembled WGS sequence"/>
</dbReference>
<evidence type="ECO:0000313" key="8">
    <source>
        <dbReference type="Proteomes" id="UP000525078"/>
    </source>
</evidence>
<accession>A0A7J6ESH0</accession>
<dbReference type="PRINTS" id="PR00288">
    <property type="entry name" value="PUROTHIONIN"/>
</dbReference>
<keyword evidence="2" id="KW-0295">Fungicide</keyword>
<feature type="chain" id="PRO_5029854063" description="Knottins-like domain-containing protein" evidence="5">
    <location>
        <begin position="25"/>
        <end position="71"/>
    </location>
</feature>
<keyword evidence="1" id="KW-0929">Antimicrobial</keyword>
<dbReference type="SUPFAM" id="SSF57095">
    <property type="entry name" value="Scorpion toxin-like"/>
    <property type="match status" value="1"/>
</dbReference>
<dbReference type="EMBL" id="JAATIP010000193">
    <property type="protein sequence ID" value="KAF4361305.1"/>
    <property type="molecule type" value="Genomic_DNA"/>
</dbReference>
<name>A0A7J6ESH0_CANSA</name>
<feature type="signal peptide" evidence="5">
    <location>
        <begin position="1"/>
        <end position="24"/>
    </location>
</feature>
<dbReference type="AlphaFoldDB" id="A0A7J6ESH0"/>
<proteinExistence type="predicted"/>